<evidence type="ECO:0000256" key="6">
    <source>
        <dbReference type="PIRSR" id="PIRSR001221-2"/>
    </source>
</evidence>
<feature type="domain" description="Amidase" evidence="7">
    <location>
        <begin position="80"/>
        <end position="530"/>
    </location>
</feature>
<accession>A0AA48IDR9</accession>
<reference evidence="8" key="1">
    <citation type="journal article" date="2023" name="BMC Genomics">
        <title>Chromosome-level genome assemblies of Cutaneotrichosporon spp. (Trichosporonales, Basidiomycota) reveal imbalanced evolution between nucleotide sequences and chromosome synteny.</title>
        <authorList>
            <person name="Kobayashi Y."/>
            <person name="Kayamori A."/>
            <person name="Aoki K."/>
            <person name="Shiwa Y."/>
            <person name="Matsutani M."/>
            <person name="Fujita N."/>
            <person name="Sugita T."/>
            <person name="Iwasaki W."/>
            <person name="Tanaka N."/>
            <person name="Takashima M."/>
        </authorList>
    </citation>
    <scope>NUCLEOTIDE SEQUENCE</scope>
    <source>
        <strain evidence="8">HIS019</strain>
    </source>
</reference>
<feature type="active site" description="Charge relay system" evidence="5">
    <location>
        <position position="209"/>
    </location>
</feature>
<dbReference type="KEGG" id="ccac:CcaHIS019_0205530"/>
<dbReference type="Proteomes" id="UP001233271">
    <property type="component" value="Chromosome 2"/>
</dbReference>
<comment type="catalytic activity">
    <reaction evidence="1">
        <text>a monocarboxylic acid amide + H2O = a monocarboxylate + NH4(+)</text>
        <dbReference type="Rhea" id="RHEA:12020"/>
        <dbReference type="ChEBI" id="CHEBI:15377"/>
        <dbReference type="ChEBI" id="CHEBI:28938"/>
        <dbReference type="ChEBI" id="CHEBI:35757"/>
        <dbReference type="ChEBI" id="CHEBI:83628"/>
        <dbReference type="EC" id="3.5.1.4"/>
    </reaction>
</comment>
<dbReference type="InterPro" id="IPR020556">
    <property type="entry name" value="Amidase_CS"/>
</dbReference>
<feature type="binding site" evidence="6">
    <location>
        <position position="184"/>
    </location>
    <ligand>
        <name>substrate</name>
    </ligand>
</feature>
<protein>
    <recommendedName>
        <fullName evidence="3">amidase</fullName>
        <ecNumber evidence="3">3.5.1.4</ecNumber>
    </recommendedName>
</protein>
<feature type="binding site" evidence="6">
    <location>
        <begin position="230"/>
        <end position="233"/>
    </location>
    <ligand>
        <name>substrate</name>
    </ligand>
</feature>
<evidence type="ECO:0000256" key="5">
    <source>
        <dbReference type="PIRSR" id="PIRSR001221-1"/>
    </source>
</evidence>
<evidence type="ECO:0000313" key="8">
    <source>
        <dbReference type="EMBL" id="BEI89191.1"/>
    </source>
</evidence>
<dbReference type="EMBL" id="AP028213">
    <property type="protein sequence ID" value="BEI89191.1"/>
    <property type="molecule type" value="Genomic_DNA"/>
</dbReference>
<name>A0AA48IDR9_9TREE</name>
<dbReference type="EC" id="3.5.1.4" evidence="3"/>
<evidence type="ECO:0000256" key="2">
    <source>
        <dbReference type="ARBA" id="ARBA00009199"/>
    </source>
</evidence>
<dbReference type="RefSeq" id="XP_060454457.1">
    <property type="nucleotide sequence ID" value="XM_060597577.1"/>
</dbReference>
<dbReference type="SUPFAM" id="SSF75304">
    <property type="entry name" value="Amidase signature (AS) enzymes"/>
    <property type="match status" value="1"/>
</dbReference>
<dbReference type="PIRSF" id="PIRSF001221">
    <property type="entry name" value="Amidase_fungi"/>
    <property type="match status" value="1"/>
</dbReference>
<sequence>MSPAATKPPASELMAAARRARDETIPAPYRLPKNFELPKNATLILESSGLLSPDEKDIINLDATGLAAAIKDGTYTSVQATTAYLKAASLAQQGTNCLVEMFADEALERAAVLDAAQAAGQPLGILHGVPVSIKDHIDVEGHDSPSGFLGLVGKMMAASDAHMVSILRDAGAVFYCKTTNPQSLMHLETEGYLGITASPYNTDLTAGGSSGGEGALIGMKGSPFGIGTDIGGSVRSPAAACGIYSFKPSVGRLPYGGCNVPIGPAGCEAILGSHGPMGRSARDMETYMRLVSASEPWRVDPTLHVKPWRVVKAKPGRKLRVGVLRDDGVVLPVAPIRRALDTAVDKLKATGDFEIVEYTPFKSAENWDIISKLYWLDNGKLVYEQIAVTDEPVVPLTDWIIQQAGGVDRTKDETYALVAKRDAFRSELAQYWHEQDVDVVLTPVGPSPAPQHGTAKYWNYTSYWNLANYPAAVFPTGMFVDPAIDQEDAGYTPRNDKDKYVRDTYDAQVSVGAPLCLQVVGYLGYEEETLDALKKIDAVVNA</sequence>
<feature type="active site" description="Acyl-ester intermediate" evidence="5">
    <location>
        <position position="233"/>
    </location>
</feature>
<dbReference type="Gene3D" id="3.90.1300.10">
    <property type="entry name" value="Amidase signature (AS) domain"/>
    <property type="match status" value="1"/>
</dbReference>
<dbReference type="PANTHER" id="PTHR46072:SF4">
    <property type="entry name" value="AMIDASE C550.07-RELATED"/>
    <property type="match status" value="1"/>
</dbReference>
<dbReference type="PANTHER" id="PTHR46072">
    <property type="entry name" value="AMIDASE-RELATED-RELATED"/>
    <property type="match status" value="1"/>
</dbReference>
<dbReference type="Pfam" id="PF01425">
    <property type="entry name" value="Amidase"/>
    <property type="match status" value="1"/>
</dbReference>
<keyword evidence="4" id="KW-0378">Hydrolase</keyword>
<evidence type="ECO:0000259" key="7">
    <source>
        <dbReference type="Pfam" id="PF01425"/>
    </source>
</evidence>
<evidence type="ECO:0000256" key="4">
    <source>
        <dbReference type="ARBA" id="ARBA00022801"/>
    </source>
</evidence>
<evidence type="ECO:0000313" key="9">
    <source>
        <dbReference type="Proteomes" id="UP001233271"/>
    </source>
</evidence>
<proteinExistence type="inferred from homology"/>
<comment type="similarity">
    <text evidence="2">Belongs to the amidase family.</text>
</comment>
<dbReference type="InterPro" id="IPR036928">
    <property type="entry name" value="AS_sf"/>
</dbReference>
<feature type="binding site" evidence="6">
    <location>
        <position position="209"/>
    </location>
    <ligand>
        <name>substrate</name>
    </ligand>
</feature>
<dbReference type="GO" id="GO:0004040">
    <property type="term" value="F:amidase activity"/>
    <property type="evidence" value="ECO:0007669"/>
    <property type="project" value="UniProtKB-EC"/>
</dbReference>
<gene>
    <name evidence="8" type="ORF">CcaverHIS019_0205530</name>
</gene>
<feature type="active site" description="Charge relay system" evidence="5">
    <location>
        <position position="134"/>
    </location>
</feature>
<dbReference type="AlphaFoldDB" id="A0AA48IDR9"/>
<evidence type="ECO:0000256" key="3">
    <source>
        <dbReference type="ARBA" id="ARBA00012922"/>
    </source>
</evidence>
<keyword evidence="9" id="KW-1185">Reference proteome</keyword>
<organism evidence="8 9">
    <name type="scientific">Cutaneotrichosporon cavernicola</name>
    <dbReference type="NCBI Taxonomy" id="279322"/>
    <lineage>
        <taxon>Eukaryota</taxon>
        <taxon>Fungi</taxon>
        <taxon>Dikarya</taxon>
        <taxon>Basidiomycota</taxon>
        <taxon>Agaricomycotina</taxon>
        <taxon>Tremellomycetes</taxon>
        <taxon>Trichosporonales</taxon>
        <taxon>Trichosporonaceae</taxon>
        <taxon>Cutaneotrichosporon</taxon>
    </lineage>
</organism>
<evidence type="ECO:0000256" key="1">
    <source>
        <dbReference type="ARBA" id="ARBA00001311"/>
    </source>
</evidence>
<dbReference type="GeneID" id="85493062"/>
<dbReference type="PROSITE" id="PS00571">
    <property type="entry name" value="AMIDASES"/>
    <property type="match status" value="1"/>
</dbReference>
<dbReference type="InterPro" id="IPR023631">
    <property type="entry name" value="Amidase_dom"/>
</dbReference>